<dbReference type="AlphaFoldDB" id="B6HGP5"/>
<reference evidence="1 2" key="1">
    <citation type="journal article" date="2008" name="Nat. Biotechnol.">
        <title>Genome sequencing and analysis of the filamentous fungus Penicillium chrysogenum.</title>
        <authorList>
            <person name="van den Berg M.A."/>
            <person name="Albang R."/>
            <person name="Albermann K."/>
            <person name="Badger J.H."/>
            <person name="Daran J.-M."/>
            <person name="Driessen A.J.M."/>
            <person name="Garcia-Estrada C."/>
            <person name="Fedorova N.D."/>
            <person name="Harris D.M."/>
            <person name="Heijne W.H.M."/>
            <person name="Joardar V.S."/>
            <person name="Kiel J.A.K.W."/>
            <person name="Kovalchuk A."/>
            <person name="Martin J.F."/>
            <person name="Nierman W.C."/>
            <person name="Nijland J.G."/>
            <person name="Pronk J.T."/>
            <person name="Roubos J.A."/>
            <person name="van der Klei I.J."/>
            <person name="van Peij N.N.M.E."/>
            <person name="Veenhuis M."/>
            <person name="von Doehren H."/>
            <person name="Wagner C."/>
            <person name="Wortman J.R."/>
            <person name="Bovenberg R.A.L."/>
        </authorList>
    </citation>
    <scope>NUCLEOTIDE SEQUENCE [LARGE SCALE GENOMIC DNA]</scope>
    <source>
        <strain evidence="2">ATCC 28089 / DSM 1075 / NRRL 1951 / Wisconsin 54-1255</strain>
    </source>
</reference>
<dbReference type="EMBL" id="AM920435">
    <property type="protein sequence ID" value="CAP86636.1"/>
    <property type="molecule type" value="Genomic_DNA"/>
</dbReference>
<organism evidence="1 2">
    <name type="scientific">Penicillium rubens (strain ATCC 28089 / DSM 1075 / NRRL 1951 / Wisconsin 54-1255)</name>
    <name type="common">Penicillium chrysogenum</name>
    <dbReference type="NCBI Taxonomy" id="500485"/>
    <lineage>
        <taxon>Eukaryota</taxon>
        <taxon>Fungi</taxon>
        <taxon>Dikarya</taxon>
        <taxon>Ascomycota</taxon>
        <taxon>Pezizomycotina</taxon>
        <taxon>Eurotiomycetes</taxon>
        <taxon>Eurotiomycetidae</taxon>
        <taxon>Eurotiales</taxon>
        <taxon>Aspergillaceae</taxon>
        <taxon>Penicillium</taxon>
        <taxon>Penicillium chrysogenum species complex</taxon>
    </lineage>
</organism>
<dbReference type="VEuPathDB" id="FungiDB:PCH_Pc20g13070"/>
<name>B6HGP5_PENRW</name>
<protein>
    <submittedName>
        <fullName evidence="1">Uncharacterized protein</fullName>
    </submittedName>
</protein>
<accession>B6HGP5</accession>
<gene>
    <name evidence="1" type="ORF">Pc20g13070</name>
    <name evidence="1" type="ORF">PCH_Pc20g13070</name>
</gene>
<dbReference type="Proteomes" id="UP000000724">
    <property type="component" value="Contig Pc00c20"/>
</dbReference>
<dbReference type="HOGENOM" id="CLU_1579046_0_0_1"/>
<proteinExistence type="predicted"/>
<sequence>MLVAPSLHAFKLKGTRYEYCRSCNGAATKVVGEVKKPWAPEHVNVLREGVALFENGQEHIILGCPIYERPERATCPGLFYLALLARAEQRSRAVVSQALALRALANTLQAADDGEATARATVSPVSDFDPSTTNSGNHELTIILYRERTRPRLVITVTSRAWSWGKGLF</sequence>
<evidence type="ECO:0000313" key="1">
    <source>
        <dbReference type="EMBL" id="CAP86636.1"/>
    </source>
</evidence>
<keyword evidence="2" id="KW-1185">Reference proteome</keyword>
<evidence type="ECO:0000313" key="2">
    <source>
        <dbReference type="Proteomes" id="UP000000724"/>
    </source>
</evidence>